<comment type="caution">
    <text evidence="4">The sequence shown here is derived from an EMBL/GenBank/DDBJ whole genome shotgun (WGS) entry which is preliminary data.</text>
</comment>
<keyword evidence="2" id="KW-0732">Signal</keyword>
<evidence type="ECO:0000256" key="1">
    <source>
        <dbReference type="ARBA" id="ARBA00007447"/>
    </source>
</evidence>
<dbReference type="PANTHER" id="PTHR13683:SF806">
    <property type="entry name" value="EUKARYOTIC ASPARTYL PROTEASE FAMILY PROTEIN"/>
    <property type="match status" value="1"/>
</dbReference>
<evidence type="ECO:0000313" key="5">
    <source>
        <dbReference type="Proteomes" id="UP001396334"/>
    </source>
</evidence>
<feature type="signal peptide" evidence="2">
    <location>
        <begin position="1"/>
        <end position="30"/>
    </location>
</feature>
<gene>
    <name evidence="4" type="ORF">V6N11_013670</name>
</gene>
<comment type="similarity">
    <text evidence="1">Belongs to the peptidase A1 family.</text>
</comment>
<evidence type="ECO:0000259" key="3">
    <source>
        <dbReference type="PROSITE" id="PS51767"/>
    </source>
</evidence>
<reference evidence="4 5" key="1">
    <citation type="journal article" date="2024" name="G3 (Bethesda)">
        <title>Genome assembly of Hibiscus sabdariffa L. provides insights into metabolisms of medicinal natural products.</title>
        <authorList>
            <person name="Kim T."/>
        </authorList>
    </citation>
    <scope>NUCLEOTIDE SEQUENCE [LARGE SCALE GENOMIC DNA]</scope>
    <source>
        <strain evidence="4">TK-2024</strain>
        <tissue evidence="4">Old leaves</tissue>
    </source>
</reference>
<feature type="domain" description="Peptidase A1" evidence="3">
    <location>
        <begin position="114"/>
        <end position="451"/>
    </location>
</feature>
<dbReference type="PROSITE" id="PS51767">
    <property type="entry name" value="PEPTIDASE_A1"/>
    <property type="match status" value="1"/>
</dbReference>
<dbReference type="InterPro" id="IPR021109">
    <property type="entry name" value="Peptidase_aspartic_dom_sf"/>
</dbReference>
<dbReference type="Pfam" id="PF14543">
    <property type="entry name" value="TAXi_N"/>
    <property type="match status" value="1"/>
</dbReference>
<dbReference type="InterPro" id="IPR032861">
    <property type="entry name" value="TAXi_N"/>
</dbReference>
<dbReference type="InterPro" id="IPR001461">
    <property type="entry name" value="Aspartic_peptidase_A1"/>
</dbReference>
<dbReference type="Proteomes" id="UP001396334">
    <property type="component" value="Unassembled WGS sequence"/>
</dbReference>
<name>A0ABR2A2R0_9ROSI</name>
<dbReference type="SUPFAM" id="SSF50630">
    <property type="entry name" value="Acid proteases"/>
    <property type="match status" value="1"/>
</dbReference>
<sequence length="455" mass="50432">MTGSSASMAIVHIFLCYILFLSFNKPFGHGAPLVKSKPHATPSLCSGSEHGLRVVHKYAPCTPLGQKKSASSQILAEDERRVQVRYTGIYNRRPVWGKGERERDPDVSIGAGNYLVQVRFGTPVQTFNLTLDTGSYKTWVRCQPTTMSPCPKQQNASLYYPSCSSTYSNATCSTPSCNNDDEENYMDNSEIAGTYVADTLRIEDGDEYDIPKFVFLCVYHEKGEFEDANGILGLGLSGTSHGSYALTTQTAAMFHKVFCHCLPTSTNSDGYVYFGEKAREKCPFSGSYTPLLSSPSGHDPSFYYVNLISITIGQKRVNISSSVSSPRTILDSGTVITRLPSSVYSVLRSEFRGLMSEYPPVSTPPSHDNVLDTCYNLKEYNNPVIPKMVLHFENLDLDLDQTAVTWTADDTSQVCFAFAECKEDGLTIIGNHQQQKRNILYNVPEQRVEIGHDNC</sequence>
<dbReference type="EMBL" id="JBBPBN010000406">
    <property type="protein sequence ID" value="KAK8487137.1"/>
    <property type="molecule type" value="Genomic_DNA"/>
</dbReference>
<dbReference type="Gene3D" id="2.40.70.10">
    <property type="entry name" value="Acid Proteases"/>
    <property type="match status" value="2"/>
</dbReference>
<accession>A0ABR2A2R0</accession>
<keyword evidence="5" id="KW-1185">Reference proteome</keyword>
<proteinExistence type="inferred from homology"/>
<dbReference type="PANTHER" id="PTHR13683">
    <property type="entry name" value="ASPARTYL PROTEASES"/>
    <property type="match status" value="1"/>
</dbReference>
<feature type="chain" id="PRO_5047246856" description="Peptidase A1 domain-containing protein" evidence="2">
    <location>
        <begin position="31"/>
        <end position="455"/>
    </location>
</feature>
<dbReference type="InterPro" id="IPR033121">
    <property type="entry name" value="PEPTIDASE_A1"/>
</dbReference>
<organism evidence="4 5">
    <name type="scientific">Hibiscus sabdariffa</name>
    <name type="common">roselle</name>
    <dbReference type="NCBI Taxonomy" id="183260"/>
    <lineage>
        <taxon>Eukaryota</taxon>
        <taxon>Viridiplantae</taxon>
        <taxon>Streptophyta</taxon>
        <taxon>Embryophyta</taxon>
        <taxon>Tracheophyta</taxon>
        <taxon>Spermatophyta</taxon>
        <taxon>Magnoliopsida</taxon>
        <taxon>eudicotyledons</taxon>
        <taxon>Gunneridae</taxon>
        <taxon>Pentapetalae</taxon>
        <taxon>rosids</taxon>
        <taxon>malvids</taxon>
        <taxon>Malvales</taxon>
        <taxon>Malvaceae</taxon>
        <taxon>Malvoideae</taxon>
        <taxon>Hibiscus</taxon>
    </lineage>
</organism>
<protein>
    <recommendedName>
        <fullName evidence="3">Peptidase A1 domain-containing protein</fullName>
    </recommendedName>
</protein>
<evidence type="ECO:0000256" key="2">
    <source>
        <dbReference type="SAM" id="SignalP"/>
    </source>
</evidence>
<dbReference type="InterPro" id="IPR032799">
    <property type="entry name" value="TAXi_C"/>
</dbReference>
<dbReference type="Pfam" id="PF14541">
    <property type="entry name" value="TAXi_C"/>
    <property type="match status" value="1"/>
</dbReference>
<evidence type="ECO:0000313" key="4">
    <source>
        <dbReference type="EMBL" id="KAK8487137.1"/>
    </source>
</evidence>